<evidence type="ECO:0000313" key="2">
    <source>
        <dbReference type="EMBL" id="KAK7044920.1"/>
    </source>
</evidence>
<accession>A0AAW0D1L7</accession>
<dbReference type="AlphaFoldDB" id="A0AAW0D1L7"/>
<dbReference type="EMBL" id="JAWWNJ010000011">
    <property type="protein sequence ID" value="KAK7044920.1"/>
    <property type="molecule type" value="Genomic_DNA"/>
</dbReference>
<name>A0AAW0D1L7_9AGAR</name>
<reference evidence="2 3" key="1">
    <citation type="journal article" date="2024" name="J Genomics">
        <title>Draft genome sequencing and assembly of Favolaschia claudopus CIRM-BRFM 2984 isolated from oak limbs.</title>
        <authorList>
            <person name="Navarro D."/>
            <person name="Drula E."/>
            <person name="Chaduli D."/>
            <person name="Cazenave R."/>
            <person name="Ahrendt S."/>
            <person name="Wang J."/>
            <person name="Lipzen A."/>
            <person name="Daum C."/>
            <person name="Barry K."/>
            <person name="Grigoriev I.V."/>
            <person name="Favel A."/>
            <person name="Rosso M.N."/>
            <person name="Martin F."/>
        </authorList>
    </citation>
    <scope>NUCLEOTIDE SEQUENCE [LARGE SCALE GENOMIC DNA]</scope>
    <source>
        <strain evidence="2 3">CIRM-BRFM 2984</strain>
    </source>
</reference>
<gene>
    <name evidence="2" type="ORF">R3P38DRAFT_2508894</name>
</gene>
<comment type="caution">
    <text evidence="2">The sequence shown here is derived from an EMBL/GenBank/DDBJ whole genome shotgun (WGS) entry which is preliminary data.</text>
</comment>
<feature type="region of interest" description="Disordered" evidence="1">
    <location>
        <begin position="905"/>
        <end position="1021"/>
    </location>
</feature>
<sequence>MSIRPLTWEEALGELHKFSDLDDIELAAKALSILVALYLPQPIPALDPRYEDPSESLNLLKRAPELHEMLKRAHPADFYEDIRNSALIRRSDAVLPKEAQDYLDGIKPYLAAFLGNPSPIPQWEPVPQPSDPALLAHLESLGILCPGAHGLPLIILKDLGSFKDNPILCSRLNNIFVRGKKTLLVNTSGSGKTRLVFEGLTDRWGLYFTIRNISIQELGSNDVSRAFRRLSADPDFTERVDASDSNSAQKLACNHTLAERRLNQLLLARLLIFRMFLEIAHETGKGTIEDYRMKWLFIQLVPFLDGEDIFVALCVSLWNHDPQESLSRTLNTIYRLLGHDNHLFITVDEAQAVAGTPDVCFPLAFDTDYANHPILLNMVDIWDQQFPAGSLSWVIAGTVISEHIFERPKYTEQVRWISDTGSFDDPSLHEQYLRRFLPPDFLSTDSGQAFLQRAWAWTGGRHRYTASLVLELVVWNFQKPHTVLDDYVAKFTQSQPPDGKRWREIEQRHDWVVTRGADSLRSMRTLDFQRSYNEAVRFHLRSAIYHYLVAERHHPLFPGNNIVVVTIALGRFTDAEMKEIAFDEPMPVVGFAQWLTEVGSQNSPPDRDRVVHVENFLACIQQTPPPTSKAFAACLAFYLARAFTSGPTLSDIFSFAAPIPAWAMQSAKLAMPNAASGVVPHSNPPVGPLVTSAHNVDEVVVWMEHAHADRTPFCIPASQALTPDLLFSLELSDGTEVSVVMRVSPTKSDGGDLLADLDDARLFCDSEHGVDSASHERAIEILNPPRKSKRKSHSHPPERRVLRVVASFENQIDVDILATTTETPAMAQAVLCQDAFHHLMAALPTSLFVSSIQTNILKRKREIMEEEEEEEVDVDVKGKGKERAVKRPKSALKVKQDVELQSKVVPTEEVADTEPKRAGGSRRKKAQAGPSGQVADADDEAQKQAGDTVLGEIEASGAHSKMTSAAVESKAEEAVEKKVRRRKPAAPPSHTMTLRSHTRRNPEQRTPNARGRGQQRRGRGR</sequence>
<evidence type="ECO:0000256" key="1">
    <source>
        <dbReference type="SAM" id="MobiDB-lite"/>
    </source>
</evidence>
<evidence type="ECO:0000313" key="3">
    <source>
        <dbReference type="Proteomes" id="UP001362999"/>
    </source>
</evidence>
<protein>
    <submittedName>
        <fullName evidence="2">Uncharacterized protein</fullName>
    </submittedName>
</protein>
<keyword evidence="3" id="KW-1185">Reference proteome</keyword>
<dbReference type="Proteomes" id="UP001362999">
    <property type="component" value="Unassembled WGS sequence"/>
</dbReference>
<organism evidence="2 3">
    <name type="scientific">Favolaschia claudopus</name>
    <dbReference type="NCBI Taxonomy" id="2862362"/>
    <lineage>
        <taxon>Eukaryota</taxon>
        <taxon>Fungi</taxon>
        <taxon>Dikarya</taxon>
        <taxon>Basidiomycota</taxon>
        <taxon>Agaricomycotina</taxon>
        <taxon>Agaricomycetes</taxon>
        <taxon>Agaricomycetidae</taxon>
        <taxon>Agaricales</taxon>
        <taxon>Marasmiineae</taxon>
        <taxon>Mycenaceae</taxon>
        <taxon>Favolaschia</taxon>
    </lineage>
</organism>
<proteinExistence type="predicted"/>